<dbReference type="Proteomes" id="UP001597045">
    <property type="component" value="Unassembled WGS sequence"/>
</dbReference>
<evidence type="ECO:0000256" key="3">
    <source>
        <dbReference type="ARBA" id="ARBA00023163"/>
    </source>
</evidence>
<dbReference type="InterPro" id="IPR009057">
    <property type="entry name" value="Homeodomain-like_sf"/>
</dbReference>
<dbReference type="InterPro" id="IPR001647">
    <property type="entry name" value="HTH_TetR"/>
</dbReference>
<comment type="caution">
    <text evidence="7">The sequence shown here is derived from an EMBL/GenBank/DDBJ whole genome shotgun (WGS) entry which is preliminary data.</text>
</comment>
<reference evidence="8" key="1">
    <citation type="journal article" date="2019" name="Int. J. Syst. Evol. Microbiol.">
        <title>The Global Catalogue of Microorganisms (GCM) 10K type strain sequencing project: providing services to taxonomists for standard genome sequencing and annotation.</title>
        <authorList>
            <consortium name="The Broad Institute Genomics Platform"/>
            <consortium name="The Broad Institute Genome Sequencing Center for Infectious Disease"/>
            <person name="Wu L."/>
            <person name="Ma J."/>
        </authorList>
    </citation>
    <scope>NUCLEOTIDE SEQUENCE [LARGE SCALE GENOMIC DNA]</scope>
    <source>
        <strain evidence="8">JCM 31486</strain>
    </source>
</reference>
<accession>A0ABW3MET0</accession>
<dbReference type="Pfam" id="PF02909">
    <property type="entry name" value="TetR_C_1"/>
    <property type="match status" value="1"/>
</dbReference>
<protein>
    <submittedName>
        <fullName evidence="7">TetR/AcrR family transcriptional regulator</fullName>
    </submittedName>
</protein>
<dbReference type="SUPFAM" id="SSF46689">
    <property type="entry name" value="Homeodomain-like"/>
    <property type="match status" value="1"/>
</dbReference>
<organism evidence="7 8">
    <name type="scientific">Kibdelosporangium lantanae</name>
    <dbReference type="NCBI Taxonomy" id="1497396"/>
    <lineage>
        <taxon>Bacteria</taxon>
        <taxon>Bacillati</taxon>
        <taxon>Actinomycetota</taxon>
        <taxon>Actinomycetes</taxon>
        <taxon>Pseudonocardiales</taxon>
        <taxon>Pseudonocardiaceae</taxon>
        <taxon>Kibdelosporangium</taxon>
    </lineage>
</organism>
<dbReference type="PANTHER" id="PTHR30055">
    <property type="entry name" value="HTH-TYPE TRANSCRIPTIONAL REGULATOR RUTR"/>
    <property type="match status" value="1"/>
</dbReference>
<dbReference type="InterPro" id="IPR050109">
    <property type="entry name" value="HTH-type_TetR-like_transc_reg"/>
</dbReference>
<name>A0ABW3MET0_9PSEU</name>
<proteinExistence type="predicted"/>
<evidence type="ECO:0000256" key="1">
    <source>
        <dbReference type="ARBA" id="ARBA00023015"/>
    </source>
</evidence>
<dbReference type="Pfam" id="PF00440">
    <property type="entry name" value="TetR_N"/>
    <property type="match status" value="1"/>
</dbReference>
<feature type="DNA-binding region" description="H-T-H motif" evidence="4">
    <location>
        <begin position="45"/>
        <end position="64"/>
    </location>
</feature>
<dbReference type="PANTHER" id="PTHR30055:SF151">
    <property type="entry name" value="TRANSCRIPTIONAL REGULATORY PROTEIN"/>
    <property type="match status" value="1"/>
</dbReference>
<gene>
    <name evidence="7" type="ORF">ACFQ1S_19200</name>
</gene>
<evidence type="ECO:0000313" key="7">
    <source>
        <dbReference type="EMBL" id="MFD1047515.1"/>
    </source>
</evidence>
<dbReference type="SUPFAM" id="SSF48498">
    <property type="entry name" value="Tetracyclin repressor-like, C-terminal domain"/>
    <property type="match status" value="1"/>
</dbReference>
<keyword evidence="3" id="KW-0804">Transcription</keyword>
<dbReference type="PROSITE" id="PS50977">
    <property type="entry name" value="HTH_TETR_2"/>
    <property type="match status" value="1"/>
</dbReference>
<sequence>MTDDDGAPKRKRRTGGRGARPTLNRDVIVATALAIIDADGLESLSMRKLGAQLGVDPMAVYYHLPNKAALFDGVVEAILSELGQDLISLAAKWKPDDEWSSEVVAVMSTYREVLRRHPYALPVVSTRPVRSPEALASFERILDAYTRAGFDLQSAVFAMTCAVEFTI</sequence>
<evidence type="ECO:0000256" key="2">
    <source>
        <dbReference type="ARBA" id="ARBA00023125"/>
    </source>
</evidence>
<keyword evidence="8" id="KW-1185">Reference proteome</keyword>
<evidence type="ECO:0000259" key="6">
    <source>
        <dbReference type="PROSITE" id="PS50977"/>
    </source>
</evidence>
<dbReference type="EMBL" id="JBHTIS010001113">
    <property type="protein sequence ID" value="MFD1047515.1"/>
    <property type="molecule type" value="Genomic_DNA"/>
</dbReference>
<feature type="non-terminal residue" evidence="7">
    <location>
        <position position="167"/>
    </location>
</feature>
<feature type="region of interest" description="Disordered" evidence="5">
    <location>
        <begin position="1"/>
        <end position="20"/>
    </location>
</feature>
<dbReference type="InterPro" id="IPR004111">
    <property type="entry name" value="Repressor_TetR_C"/>
</dbReference>
<dbReference type="InterPro" id="IPR036271">
    <property type="entry name" value="Tet_transcr_reg_TetR-rel_C_sf"/>
</dbReference>
<feature type="domain" description="HTH tetR-type" evidence="6">
    <location>
        <begin position="22"/>
        <end position="82"/>
    </location>
</feature>
<keyword evidence="1" id="KW-0805">Transcription regulation</keyword>
<dbReference type="Gene3D" id="1.10.357.10">
    <property type="entry name" value="Tetracycline Repressor, domain 2"/>
    <property type="match status" value="1"/>
</dbReference>
<evidence type="ECO:0000313" key="8">
    <source>
        <dbReference type="Proteomes" id="UP001597045"/>
    </source>
</evidence>
<evidence type="ECO:0000256" key="4">
    <source>
        <dbReference type="PROSITE-ProRule" id="PRU00335"/>
    </source>
</evidence>
<evidence type="ECO:0000256" key="5">
    <source>
        <dbReference type="SAM" id="MobiDB-lite"/>
    </source>
</evidence>
<keyword evidence="2 4" id="KW-0238">DNA-binding</keyword>